<evidence type="ECO:0000313" key="3">
    <source>
        <dbReference type="Proteomes" id="UP000001396"/>
    </source>
</evidence>
<organism evidence="2 3">
    <name type="scientific">Heterostelium pallidum (strain ATCC 26659 / Pp 5 / PN500)</name>
    <name type="common">Cellular slime mold</name>
    <name type="synonym">Polysphondylium pallidum</name>
    <dbReference type="NCBI Taxonomy" id="670386"/>
    <lineage>
        <taxon>Eukaryota</taxon>
        <taxon>Amoebozoa</taxon>
        <taxon>Evosea</taxon>
        <taxon>Eumycetozoa</taxon>
        <taxon>Dictyostelia</taxon>
        <taxon>Acytosteliales</taxon>
        <taxon>Acytosteliaceae</taxon>
        <taxon>Heterostelium</taxon>
    </lineage>
</organism>
<comment type="caution">
    <text evidence="2">The sequence shown here is derived from an EMBL/GenBank/DDBJ whole genome shotgun (WGS) entry which is preliminary data.</text>
</comment>
<sequence length="191" mass="20716">MNSSSIIFKTLVVLLSIVGVCKCDSSYYLVIANLANSNGDCSNVRNAFSYQVNTCANGMATYCSPGDDFGTIAEYFDNDCSSGIQNIITYKIGCDGYSLVACQQTPFNNQSATIYARYDDSACQTEPTFTEAFAVKVCFEGVITTCDDTSTTITTYENNDCSGKSTSLTNTLKTQCHMGTQGYEQSWCSNI</sequence>
<dbReference type="InParanoid" id="D3B934"/>
<dbReference type="AlphaFoldDB" id="D3B934"/>
<name>D3B934_HETP5</name>
<evidence type="ECO:0000313" key="2">
    <source>
        <dbReference type="EMBL" id="EFA82073.1"/>
    </source>
</evidence>
<feature type="signal peptide" evidence="1">
    <location>
        <begin position="1"/>
        <end position="23"/>
    </location>
</feature>
<dbReference type="GeneID" id="31360464"/>
<feature type="chain" id="PRO_5003040901" evidence="1">
    <location>
        <begin position="24"/>
        <end position="191"/>
    </location>
</feature>
<reference evidence="2 3" key="1">
    <citation type="journal article" date="2011" name="Genome Res.">
        <title>Phylogeny-wide analysis of social amoeba genomes highlights ancient origins for complex intercellular communication.</title>
        <authorList>
            <person name="Heidel A.J."/>
            <person name="Lawal H.M."/>
            <person name="Felder M."/>
            <person name="Schilde C."/>
            <person name="Helps N.R."/>
            <person name="Tunggal B."/>
            <person name="Rivero F."/>
            <person name="John U."/>
            <person name="Schleicher M."/>
            <person name="Eichinger L."/>
            <person name="Platzer M."/>
            <person name="Noegel A.A."/>
            <person name="Schaap P."/>
            <person name="Gloeckner G."/>
        </authorList>
    </citation>
    <scope>NUCLEOTIDE SEQUENCE [LARGE SCALE GENOMIC DNA]</scope>
    <source>
        <strain evidence="3">ATCC 26659 / Pp 5 / PN500</strain>
    </source>
</reference>
<dbReference type="FunCoup" id="D3B934">
    <property type="interactions" value="240"/>
</dbReference>
<evidence type="ECO:0000256" key="1">
    <source>
        <dbReference type="SAM" id="SignalP"/>
    </source>
</evidence>
<dbReference type="Proteomes" id="UP000001396">
    <property type="component" value="Unassembled WGS sequence"/>
</dbReference>
<keyword evidence="3" id="KW-1185">Reference proteome</keyword>
<dbReference type="EMBL" id="ADBJ01000021">
    <property type="protein sequence ID" value="EFA82073.1"/>
    <property type="molecule type" value="Genomic_DNA"/>
</dbReference>
<keyword evidence="1" id="KW-0732">Signal</keyword>
<protein>
    <submittedName>
        <fullName evidence="2">Uncharacterized protein</fullName>
    </submittedName>
</protein>
<dbReference type="RefSeq" id="XP_020434190.1">
    <property type="nucleotide sequence ID" value="XM_020575874.1"/>
</dbReference>
<proteinExistence type="predicted"/>
<gene>
    <name evidence="2" type="ORF">PPL_04978</name>
</gene>
<accession>D3B934</accession>